<dbReference type="Pfam" id="PF09660">
    <property type="entry name" value="DUF2397"/>
    <property type="match status" value="1"/>
</dbReference>
<accession>A0ABU9VUP1</accession>
<evidence type="ECO:0000313" key="1">
    <source>
        <dbReference type="EMBL" id="MEN1760718.1"/>
    </source>
</evidence>
<dbReference type="NCBIfam" id="TIGR02677">
    <property type="entry name" value="TIGR02677 family protein"/>
    <property type="match status" value="1"/>
</dbReference>
<dbReference type="Proteomes" id="UP001407405">
    <property type="component" value="Unassembled WGS sequence"/>
</dbReference>
<gene>
    <name evidence="1" type="ORF">AAIG11_09550</name>
</gene>
<organism evidence="1 2">
    <name type="scientific">Anoxynatronum sibiricum</name>
    <dbReference type="NCBI Taxonomy" id="210623"/>
    <lineage>
        <taxon>Bacteria</taxon>
        <taxon>Bacillati</taxon>
        <taxon>Bacillota</taxon>
        <taxon>Clostridia</taxon>
        <taxon>Eubacteriales</taxon>
        <taxon>Clostridiaceae</taxon>
        <taxon>Anoxynatronum</taxon>
    </lineage>
</organism>
<reference evidence="1 2" key="1">
    <citation type="submission" date="2024-04" db="EMBL/GenBank/DDBJ databases">
        <title>Genome sequencing and metabolic network reconstruction of aminoacids and betaine degradation by Anoxynatronum sibiricum.</title>
        <authorList>
            <person name="Detkova E.N."/>
            <person name="Boltjanskaja Y.V."/>
            <person name="Mardanov A.V."/>
            <person name="Kevbrin V."/>
        </authorList>
    </citation>
    <scope>NUCLEOTIDE SEQUENCE [LARGE SCALE GENOMIC DNA]</scope>
    <source>
        <strain evidence="1 2">Z-7981</strain>
    </source>
</reference>
<dbReference type="InterPro" id="IPR013493">
    <property type="entry name" value="CHP02677"/>
</dbReference>
<dbReference type="EMBL" id="JBCITM010000008">
    <property type="protein sequence ID" value="MEN1760718.1"/>
    <property type="molecule type" value="Genomic_DNA"/>
</dbReference>
<keyword evidence="2" id="KW-1185">Reference proteome</keyword>
<proteinExistence type="predicted"/>
<name>A0ABU9VUP1_9CLOT</name>
<evidence type="ECO:0000313" key="2">
    <source>
        <dbReference type="Proteomes" id="UP001407405"/>
    </source>
</evidence>
<protein>
    <submittedName>
        <fullName evidence="1">TIGR02677 family protein</fullName>
    </submittedName>
</protein>
<comment type="caution">
    <text evidence="1">The sequence shown here is derived from an EMBL/GenBank/DDBJ whole genome shotgun (WGS) entry which is preliminary data.</text>
</comment>
<sequence length="499" mass="59120">MDQRTLKPITETKYLSVENAWRYRAIMRFFYISVQQYRLWLHKEDVFEHLRREAAFQDYTLELCLQDLEALREWRNLNAVQDTAKVSTYQQFVNKQYRYQMTEYAIEIERMTLRLENLFIEGSSLDPTLLERIKEALRRLPEMLTSDTNVLGGWWQQLSHDFQRLNQDYQDYLRDWSSARAEELMKTKSFLLYKEKLVDYLRHFIKELQHHSQEIEGLLRQVTPEMQATLWQRLTHYEMSIPRVDAEQLRAEDVYTNLQGKYQSLHRFFQGSAARESEVETILTMTNEIIRRITRYAAGILEMSSQYTSRREEYRKIATLFQQQPTLDAAHQLASQVFGLGGYRHFAGDLVRETESIHRSVYEEPPLFHRLTPRVRQYREKMLKTAIPDRQAEQQAMREQVLAQRRQEQAVLMNCLQQGEIAFETLGVIDPSVRRSLLTWLSRGLQEQGGIAITEHGLKFRLANPGETRRCRLESSDGSLEMPAYVLDFNVTAEDTRMG</sequence>
<dbReference type="RefSeq" id="WP_343186039.1">
    <property type="nucleotide sequence ID" value="NZ_JBCITM010000008.1"/>
</dbReference>